<protein>
    <recommendedName>
        <fullName evidence="2">Ash family protein</fullName>
    </recommendedName>
</protein>
<organism evidence="1">
    <name type="scientific">Salmonella enterica</name>
    <name type="common">Salmonella choleraesuis</name>
    <dbReference type="NCBI Taxonomy" id="28901"/>
    <lineage>
        <taxon>Bacteria</taxon>
        <taxon>Pseudomonadati</taxon>
        <taxon>Pseudomonadota</taxon>
        <taxon>Gammaproteobacteria</taxon>
        <taxon>Enterobacterales</taxon>
        <taxon>Enterobacteriaceae</taxon>
        <taxon>Salmonella</taxon>
    </lineage>
</organism>
<name>A0A5U6SP23_SALER</name>
<proteinExistence type="predicted"/>
<sequence length="207" mass="22959">MTTYKNRLPPSALMGYISPAPHKTGAGFRSLLTTYAHNRASGFFMCEALPHLFRIRIMVGRTGPTLVGPESCVAGTANPVCLTTHSFAALDGEFSKLTTYEGATSWQTANSAALMRIASARKSKSTAACAAQNNWRIACISSPSAITVSWYNCVYRQRSVIWQTTCRNFKNWRERRENNPPESLKQTRHSASGRWWGVALHDIQEAL</sequence>
<dbReference type="InterPro" id="IPR018880">
    <property type="entry name" value="Phage_P4_Ash"/>
</dbReference>
<reference evidence="1" key="1">
    <citation type="submission" date="2018-07" db="EMBL/GenBank/DDBJ databases">
        <authorList>
            <consortium name="GenomeTrakr network: Whole genome sequencing for foodborne pathogen traceback"/>
        </authorList>
    </citation>
    <scope>NUCLEOTIDE SEQUENCE</scope>
    <source>
        <strain evidence="1">CFSAN056582</strain>
    </source>
</reference>
<comment type="caution">
    <text evidence="1">The sequence shown here is derived from an EMBL/GenBank/DDBJ whole genome shotgun (WGS) entry which is preliminary data.</text>
</comment>
<evidence type="ECO:0008006" key="2">
    <source>
        <dbReference type="Google" id="ProtNLM"/>
    </source>
</evidence>
<accession>A0A5U6SP23</accession>
<dbReference type="Pfam" id="PF10554">
    <property type="entry name" value="Phage_ASH"/>
    <property type="match status" value="1"/>
</dbReference>
<gene>
    <name evidence="1" type="ORF">BRO79_22040</name>
</gene>
<evidence type="ECO:0000313" key="1">
    <source>
        <dbReference type="EMBL" id="EBR0846096.1"/>
    </source>
</evidence>
<dbReference type="EMBL" id="AAGRCI010000027">
    <property type="protein sequence ID" value="EBR0846096.1"/>
    <property type="molecule type" value="Genomic_DNA"/>
</dbReference>
<dbReference type="AlphaFoldDB" id="A0A5U6SP23"/>